<proteinExistence type="predicted"/>
<name>X1PE16_9ZZZZ</name>
<organism evidence="1">
    <name type="scientific">marine sediment metagenome</name>
    <dbReference type="NCBI Taxonomy" id="412755"/>
    <lineage>
        <taxon>unclassified sequences</taxon>
        <taxon>metagenomes</taxon>
        <taxon>ecological metagenomes</taxon>
    </lineage>
</organism>
<dbReference type="AlphaFoldDB" id="X1PE16"/>
<reference evidence="1" key="1">
    <citation type="journal article" date="2014" name="Front. Microbiol.">
        <title>High frequency of phylogenetically diverse reductive dehalogenase-homologous genes in deep subseafloor sedimentary metagenomes.</title>
        <authorList>
            <person name="Kawai M."/>
            <person name="Futagami T."/>
            <person name="Toyoda A."/>
            <person name="Takaki Y."/>
            <person name="Nishi S."/>
            <person name="Hori S."/>
            <person name="Arai W."/>
            <person name="Tsubouchi T."/>
            <person name="Morono Y."/>
            <person name="Uchiyama I."/>
            <person name="Ito T."/>
            <person name="Fujiyama A."/>
            <person name="Inagaki F."/>
            <person name="Takami H."/>
        </authorList>
    </citation>
    <scope>NUCLEOTIDE SEQUENCE</scope>
    <source>
        <strain evidence="1">Expedition CK06-06</strain>
    </source>
</reference>
<dbReference type="EMBL" id="BARV01041794">
    <property type="protein sequence ID" value="GAI54073.1"/>
    <property type="molecule type" value="Genomic_DNA"/>
</dbReference>
<comment type="caution">
    <text evidence="1">The sequence shown here is derived from an EMBL/GenBank/DDBJ whole genome shotgun (WGS) entry which is preliminary data.</text>
</comment>
<accession>X1PE16</accession>
<feature type="non-terminal residue" evidence="1">
    <location>
        <position position="57"/>
    </location>
</feature>
<gene>
    <name evidence="1" type="ORF">S06H3_63112</name>
</gene>
<evidence type="ECO:0000313" key="1">
    <source>
        <dbReference type="EMBL" id="GAI54073.1"/>
    </source>
</evidence>
<sequence length="57" mass="6191">MGFNKFTRLRDTPDSYKDQAGKVATVKTGEDGLEFKEAPGLKPYAPAGCPIAYNDPL</sequence>
<protein>
    <submittedName>
        <fullName evidence="1">Uncharacterized protein</fullName>
    </submittedName>
</protein>